<dbReference type="AlphaFoldDB" id="A0A9W7NJC2"/>
<evidence type="ECO:0000313" key="3">
    <source>
        <dbReference type="Proteomes" id="UP000480854"/>
    </source>
</evidence>
<keyword evidence="3" id="KW-1185">Reference proteome</keyword>
<organism evidence="2 3">
    <name type="scientific">Roseomonas genomospecies 6</name>
    <dbReference type="NCBI Taxonomy" id="214106"/>
    <lineage>
        <taxon>Bacteria</taxon>
        <taxon>Pseudomonadati</taxon>
        <taxon>Pseudomonadota</taxon>
        <taxon>Alphaproteobacteria</taxon>
        <taxon>Acetobacterales</taxon>
        <taxon>Roseomonadaceae</taxon>
        <taxon>Roseomonas</taxon>
    </lineage>
</organism>
<evidence type="ECO:0008006" key="4">
    <source>
        <dbReference type="Google" id="ProtNLM"/>
    </source>
</evidence>
<dbReference type="InterPro" id="IPR013762">
    <property type="entry name" value="Integrase-like_cat_sf"/>
</dbReference>
<dbReference type="Gene3D" id="1.10.443.10">
    <property type="entry name" value="Intergrase catalytic core"/>
    <property type="match status" value="1"/>
</dbReference>
<keyword evidence="1" id="KW-0233">DNA recombination</keyword>
<evidence type="ECO:0000256" key="1">
    <source>
        <dbReference type="ARBA" id="ARBA00023172"/>
    </source>
</evidence>
<name>A0A9W7NJC2_9PROT</name>
<dbReference type="GO" id="GO:0015074">
    <property type="term" value="P:DNA integration"/>
    <property type="evidence" value="ECO:0007669"/>
    <property type="project" value="InterPro"/>
</dbReference>
<comment type="caution">
    <text evidence="2">The sequence shown here is derived from an EMBL/GenBank/DDBJ whole genome shotgun (WGS) entry which is preliminary data.</text>
</comment>
<dbReference type="InterPro" id="IPR011010">
    <property type="entry name" value="DNA_brk_join_enz"/>
</dbReference>
<reference evidence="2 3" key="1">
    <citation type="submission" date="2018-07" db="EMBL/GenBank/DDBJ databases">
        <title>Genome sequence of Azospirillum sp. ATCC 49961.</title>
        <authorList>
            <person name="Sant'Anna F.H."/>
            <person name="Baldani J.I."/>
            <person name="Zilli J.E."/>
            <person name="Reis V.M."/>
            <person name="Hartmann A."/>
            <person name="Cruz L."/>
            <person name="de Souza E.M."/>
            <person name="de Oliveira Pedrosa F."/>
            <person name="Passaglia L.M.P."/>
        </authorList>
    </citation>
    <scope>NUCLEOTIDE SEQUENCE [LARGE SCALE GENOMIC DNA]</scope>
    <source>
        <strain evidence="2 3">ATCC 49961</strain>
    </source>
</reference>
<proteinExistence type="predicted"/>
<evidence type="ECO:0000313" key="2">
    <source>
        <dbReference type="EMBL" id="KAA0680335.1"/>
    </source>
</evidence>
<dbReference type="EMBL" id="QOKW01000009">
    <property type="protein sequence ID" value="KAA0680335.1"/>
    <property type="molecule type" value="Genomic_DNA"/>
</dbReference>
<accession>A0A9W7NJC2</accession>
<dbReference type="GO" id="GO:0006310">
    <property type="term" value="P:DNA recombination"/>
    <property type="evidence" value="ECO:0007669"/>
    <property type="project" value="UniProtKB-KW"/>
</dbReference>
<dbReference type="Proteomes" id="UP000480854">
    <property type="component" value="Unassembled WGS sequence"/>
</dbReference>
<dbReference type="GO" id="GO:0003677">
    <property type="term" value="F:DNA binding"/>
    <property type="evidence" value="ECO:0007669"/>
    <property type="project" value="InterPro"/>
</dbReference>
<dbReference type="SUPFAM" id="SSF56349">
    <property type="entry name" value="DNA breaking-rejoining enzymes"/>
    <property type="match status" value="1"/>
</dbReference>
<sequence>MIVLFWACNLLSHTHTGIRSVAQAVTWRFEIRRKAVMPVPNKPRTFSVFDVRTNIEGQYLPVLILDDLHGSPQVSREWVSFALNEILTGTTLQRLRAAAFAVGMLHDFLVLHEKNRVLTAEELQVLILKFFAARGNGTMLDEDGSDPTGLYWTSVNYRTYLRDQDNIYRFSRWCVDRFGYVPLFRLADTRQESVTLMKQNFQNSAMGQRDFFFHLARHRSQQKAVLPGLGRRKSRRRKEAVGNERPIPQDELCRLIAETPSIVQRMVFILGAFGGPRISEQLHLWRDDVLPGRFRPHLFPDDVASDVPLVVLAHPTESTYTGRLTTGSVTRLEALRSRYRLRPRCLDEKDPLFAGWKGMAEDNPLRHISQVFWISEEWAKVYYQHYEALLKQVYPRVPNGVLNSHPFLLINDDPKTQHFGQPLKMSNIKKGWERACRRIGVEPYTGPYTLHSLRHKYVHFLKGSGFRPDEIQRLVHHGSVEAHDGYGKDASRLNMRLRELPLRPAVLELSLEGL</sequence>
<gene>
    <name evidence="2" type="ORF">DS843_13560</name>
</gene>
<protein>
    <recommendedName>
        <fullName evidence="4">Tyr recombinase domain-containing protein</fullName>
    </recommendedName>
</protein>